<gene>
    <name evidence="8" type="ORF">KTT_08000</name>
</gene>
<evidence type="ECO:0000256" key="7">
    <source>
        <dbReference type="SAM" id="Phobius"/>
    </source>
</evidence>
<dbReference type="PANTHER" id="PTHR33884">
    <property type="entry name" value="UPF0410 PROTEIN YMGE"/>
    <property type="match status" value="1"/>
</dbReference>
<dbReference type="GO" id="GO:0005886">
    <property type="term" value="C:plasma membrane"/>
    <property type="evidence" value="ECO:0007669"/>
    <property type="project" value="UniProtKB-SubCell"/>
</dbReference>
<reference evidence="9" key="1">
    <citation type="submission" date="2018-12" db="EMBL/GenBank/DDBJ databases">
        <title>Tengunoibacter tsumagoiensis gen. nov., sp. nov., Dictyobacter kobayashii sp. nov., D. alpinus sp. nov., and D. joshuensis sp. nov. and description of Dictyobacteraceae fam. nov. within the order Ktedonobacterales isolated from Tengu-no-mugimeshi.</title>
        <authorList>
            <person name="Wang C.M."/>
            <person name="Zheng Y."/>
            <person name="Sakai Y."/>
            <person name="Toyoda A."/>
            <person name="Minakuchi Y."/>
            <person name="Abe K."/>
            <person name="Yokota A."/>
            <person name="Yabe S."/>
        </authorList>
    </citation>
    <scope>NUCLEOTIDE SEQUENCE [LARGE SCALE GENOMIC DNA]</scope>
    <source>
        <strain evidence="9">Uno3</strain>
    </source>
</reference>
<accession>A0A401ZVL8</accession>
<keyword evidence="6 7" id="KW-0472">Membrane</keyword>
<feature type="transmembrane region" description="Helical" evidence="7">
    <location>
        <begin position="69"/>
        <end position="91"/>
    </location>
</feature>
<dbReference type="AlphaFoldDB" id="A0A401ZVL8"/>
<evidence type="ECO:0000256" key="3">
    <source>
        <dbReference type="ARBA" id="ARBA00022475"/>
    </source>
</evidence>
<keyword evidence="9" id="KW-1185">Reference proteome</keyword>
<evidence type="ECO:0000313" key="8">
    <source>
        <dbReference type="EMBL" id="GCE10941.1"/>
    </source>
</evidence>
<feature type="transmembrane region" description="Helical" evidence="7">
    <location>
        <begin position="41"/>
        <end position="63"/>
    </location>
</feature>
<evidence type="ECO:0000256" key="5">
    <source>
        <dbReference type="ARBA" id="ARBA00022989"/>
    </source>
</evidence>
<keyword evidence="5 7" id="KW-1133">Transmembrane helix</keyword>
<dbReference type="EMBL" id="BIFR01000001">
    <property type="protein sequence ID" value="GCE10941.1"/>
    <property type="molecule type" value="Genomic_DNA"/>
</dbReference>
<evidence type="ECO:0000256" key="6">
    <source>
        <dbReference type="ARBA" id="ARBA00023136"/>
    </source>
</evidence>
<dbReference type="Proteomes" id="UP000287352">
    <property type="component" value="Unassembled WGS sequence"/>
</dbReference>
<proteinExistence type="inferred from homology"/>
<protein>
    <submittedName>
        <fullName evidence="8">Transglycosylase</fullName>
    </submittedName>
</protein>
<dbReference type="Pfam" id="PF04226">
    <property type="entry name" value="Transgly_assoc"/>
    <property type="match status" value="1"/>
</dbReference>
<comment type="caution">
    <text evidence="8">The sequence shown here is derived from an EMBL/GenBank/DDBJ whole genome shotgun (WGS) entry which is preliminary data.</text>
</comment>
<evidence type="ECO:0000256" key="4">
    <source>
        <dbReference type="ARBA" id="ARBA00022692"/>
    </source>
</evidence>
<comment type="subcellular location">
    <subcellularLocation>
        <location evidence="1">Cell membrane</location>
        <topology evidence="1">Multi-pass membrane protein</topology>
    </subcellularLocation>
</comment>
<sequence length="98" mass="10181">MIVSFVLAAALSSSVVLIWLLIGLLAGFLAGKMMNESGFGIGGDIVVGLIGAFVGGMLTDLLIPDATTSFIGSLFVAFIGACVFIAALRFFTGRKRTY</sequence>
<dbReference type="RefSeq" id="WP_126578501.1">
    <property type="nucleotide sequence ID" value="NZ_BIFR01000001.1"/>
</dbReference>
<dbReference type="InterPro" id="IPR007341">
    <property type="entry name" value="Transgly_assoc"/>
</dbReference>
<name>A0A401ZVL8_9CHLR</name>
<evidence type="ECO:0000256" key="2">
    <source>
        <dbReference type="ARBA" id="ARBA00011006"/>
    </source>
</evidence>
<feature type="transmembrane region" description="Helical" evidence="7">
    <location>
        <begin position="6"/>
        <end position="29"/>
    </location>
</feature>
<keyword evidence="3" id="KW-1003">Cell membrane</keyword>
<evidence type="ECO:0000256" key="1">
    <source>
        <dbReference type="ARBA" id="ARBA00004651"/>
    </source>
</evidence>
<keyword evidence="4 7" id="KW-0812">Transmembrane</keyword>
<comment type="similarity">
    <text evidence="2">Belongs to the UPF0410 family.</text>
</comment>
<organism evidence="8 9">
    <name type="scientific">Tengunoibacter tsumagoiensis</name>
    <dbReference type="NCBI Taxonomy" id="2014871"/>
    <lineage>
        <taxon>Bacteria</taxon>
        <taxon>Bacillati</taxon>
        <taxon>Chloroflexota</taxon>
        <taxon>Ktedonobacteria</taxon>
        <taxon>Ktedonobacterales</taxon>
        <taxon>Dictyobacteraceae</taxon>
        <taxon>Tengunoibacter</taxon>
    </lineage>
</organism>
<dbReference type="PANTHER" id="PTHR33884:SF3">
    <property type="entry name" value="UPF0410 PROTEIN YMGE"/>
    <property type="match status" value="1"/>
</dbReference>
<evidence type="ECO:0000313" key="9">
    <source>
        <dbReference type="Proteomes" id="UP000287352"/>
    </source>
</evidence>